<evidence type="ECO:0000313" key="10">
    <source>
        <dbReference type="Proteomes" id="UP000639274"/>
    </source>
</evidence>
<dbReference type="InterPro" id="IPR036046">
    <property type="entry name" value="Acylphosphatase-like_dom_sf"/>
</dbReference>
<dbReference type="Pfam" id="PF00708">
    <property type="entry name" value="Acylphosphatase"/>
    <property type="match status" value="1"/>
</dbReference>
<evidence type="ECO:0000313" key="9">
    <source>
        <dbReference type="EMBL" id="QSX79818.1"/>
    </source>
</evidence>
<comment type="catalytic activity">
    <reaction evidence="4 5 6">
        <text>an acyl phosphate + H2O = a carboxylate + phosphate + H(+)</text>
        <dbReference type="Rhea" id="RHEA:14965"/>
        <dbReference type="ChEBI" id="CHEBI:15377"/>
        <dbReference type="ChEBI" id="CHEBI:15378"/>
        <dbReference type="ChEBI" id="CHEBI:29067"/>
        <dbReference type="ChEBI" id="CHEBI:43474"/>
        <dbReference type="ChEBI" id="CHEBI:59918"/>
        <dbReference type="EC" id="3.6.1.7"/>
    </reaction>
</comment>
<evidence type="ECO:0000256" key="1">
    <source>
        <dbReference type="ARBA" id="ARBA00005614"/>
    </source>
</evidence>
<evidence type="ECO:0000256" key="2">
    <source>
        <dbReference type="ARBA" id="ARBA00012150"/>
    </source>
</evidence>
<accession>A0A974Y375</accession>
<feature type="active site" evidence="5">
    <location>
        <position position="36"/>
    </location>
</feature>
<dbReference type="Gene3D" id="3.30.70.100">
    <property type="match status" value="1"/>
</dbReference>
<dbReference type="PROSITE" id="PS00150">
    <property type="entry name" value="ACYLPHOSPHATASE_1"/>
    <property type="match status" value="1"/>
</dbReference>
<protein>
    <recommendedName>
        <fullName evidence="3 5">Acylphosphatase</fullName>
        <ecNumber evidence="2 5">3.6.1.7</ecNumber>
    </recommendedName>
</protein>
<keyword evidence="5 6" id="KW-0378">Hydrolase</keyword>
<dbReference type="Proteomes" id="UP000639274">
    <property type="component" value="Chromosome"/>
</dbReference>
<dbReference type="KEGG" id="lsf:I8J32_008305"/>
<dbReference type="InterPro" id="IPR001792">
    <property type="entry name" value="Acylphosphatase-like_dom"/>
</dbReference>
<sequence length="91" mass="9839">MTAMRFLVSGKVQGVWFRAGTREQAHALGLRGYARNLPDGRVEVLAVGEPGAIEALQRWLHHGPPMARVDSVEAQETTVDELALGAQFGAD</sequence>
<evidence type="ECO:0000256" key="4">
    <source>
        <dbReference type="ARBA" id="ARBA00047645"/>
    </source>
</evidence>
<evidence type="ECO:0000256" key="3">
    <source>
        <dbReference type="ARBA" id="ARBA00015991"/>
    </source>
</evidence>
<dbReference type="SUPFAM" id="SSF54975">
    <property type="entry name" value="Acylphosphatase/BLUF domain-like"/>
    <property type="match status" value="1"/>
</dbReference>
<proteinExistence type="inferred from homology"/>
<evidence type="ECO:0000259" key="8">
    <source>
        <dbReference type="PROSITE" id="PS51160"/>
    </source>
</evidence>
<feature type="active site" evidence="5">
    <location>
        <position position="18"/>
    </location>
</feature>
<organism evidence="9 10">
    <name type="scientific">Agrilutibacter solisilvae</name>
    <dbReference type="NCBI Taxonomy" id="2763317"/>
    <lineage>
        <taxon>Bacteria</taxon>
        <taxon>Pseudomonadati</taxon>
        <taxon>Pseudomonadota</taxon>
        <taxon>Gammaproteobacteria</taxon>
        <taxon>Lysobacterales</taxon>
        <taxon>Lysobacteraceae</taxon>
        <taxon>Agrilutibacter</taxon>
    </lineage>
</organism>
<dbReference type="PANTHER" id="PTHR47268:SF4">
    <property type="entry name" value="ACYLPHOSPHATASE"/>
    <property type="match status" value="1"/>
</dbReference>
<evidence type="ECO:0000256" key="7">
    <source>
        <dbReference type="RuleBase" id="RU004168"/>
    </source>
</evidence>
<name>A0A974Y375_9GAMM</name>
<dbReference type="PROSITE" id="PS51160">
    <property type="entry name" value="ACYLPHOSPHATASE_3"/>
    <property type="match status" value="1"/>
</dbReference>
<dbReference type="GO" id="GO:0003998">
    <property type="term" value="F:acylphosphatase activity"/>
    <property type="evidence" value="ECO:0007669"/>
    <property type="project" value="UniProtKB-EC"/>
</dbReference>
<feature type="domain" description="Acylphosphatase-like" evidence="8">
    <location>
        <begin position="3"/>
        <end position="91"/>
    </location>
</feature>
<keyword evidence="10" id="KW-1185">Reference proteome</keyword>
<gene>
    <name evidence="9" type="ORF">I8J32_008305</name>
</gene>
<dbReference type="PANTHER" id="PTHR47268">
    <property type="entry name" value="ACYLPHOSPHATASE"/>
    <property type="match status" value="1"/>
</dbReference>
<comment type="similarity">
    <text evidence="1 7">Belongs to the acylphosphatase family.</text>
</comment>
<dbReference type="RefSeq" id="WP_200610654.1">
    <property type="nucleotide sequence ID" value="NZ_CP071518.1"/>
</dbReference>
<reference evidence="9 10" key="1">
    <citation type="submission" date="2021-03" db="EMBL/GenBank/DDBJ databases">
        <title>Lysobacter sp. nov. isolated from soil of gangwondo yeongwol, south Korea.</title>
        <authorList>
            <person name="Kim K.R."/>
            <person name="Kim K.H."/>
            <person name="Jeon C.O."/>
        </authorList>
    </citation>
    <scope>NUCLEOTIDE SEQUENCE [LARGE SCALE GENOMIC DNA]</scope>
    <source>
        <strain evidence="9 10">R19</strain>
    </source>
</reference>
<evidence type="ECO:0000256" key="6">
    <source>
        <dbReference type="RuleBase" id="RU000553"/>
    </source>
</evidence>
<dbReference type="EC" id="3.6.1.7" evidence="2 5"/>
<evidence type="ECO:0000256" key="5">
    <source>
        <dbReference type="PROSITE-ProRule" id="PRU00520"/>
    </source>
</evidence>
<dbReference type="EMBL" id="CP071518">
    <property type="protein sequence ID" value="QSX79818.1"/>
    <property type="molecule type" value="Genomic_DNA"/>
</dbReference>
<dbReference type="AlphaFoldDB" id="A0A974Y375"/>
<dbReference type="PROSITE" id="PS00151">
    <property type="entry name" value="ACYLPHOSPHATASE_2"/>
    <property type="match status" value="1"/>
</dbReference>
<dbReference type="InterPro" id="IPR017968">
    <property type="entry name" value="Acylphosphatase_CS"/>
</dbReference>
<dbReference type="InterPro" id="IPR020456">
    <property type="entry name" value="Acylphosphatase"/>
</dbReference>